<dbReference type="InterPro" id="IPR035952">
    <property type="entry name" value="Rhomboid-like_sf"/>
</dbReference>
<keyword evidence="10" id="KW-1185">Reference proteome</keyword>
<dbReference type="GO" id="GO:0004252">
    <property type="term" value="F:serine-type endopeptidase activity"/>
    <property type="evidence" value="ECO:0007669"/>
    <property type="project" value="InterPro"/>
</dbReference>
<feature type="transmembrane region" description="Helical" evidence="7">
    <location>
        <begin position="159"/>
        <end position="177"/>
    </location>
</feature>
<evidence type="ECO:0000256" key="6">
    <source>
        <dbReference type="ARBA" id="ARBA00023136"/>
    </source>
</evidence>
<dbReference type="PANTHER" id="PTHR43731:SF14">
    <property type="entry name" value="PRESENILIN-ASSOCIATED RHOMBOID-LIKE PROTEIN, MITOCHONDRIAL"/>
    <property type="match status" value="1"/>
</dbReference>
<feature type="transmembrane region" description="Helical" evidence="7">
    <location>
        <begin position="183"/>
        <end position="202"/>
    </location>
</feature>
<evidence type="ECO:0000256" key="5">
    <source>
        <dbReference type="ARBA" id="ARBA00022989"/>
    </source>
</evidence>
<dbReference type="InterPro" id="IPR050925">
    <property type="entry name" value="Rhomboid_protease_S54"/>
</dbReference>
<comment type="subcellular location">
    <subcellularLocation>
        <location evidence="1">Membrane</location>
        <topology evidence="1">Multi-pass membrane protein</topology>
    </subcellularLocation>
</comment>
<dbReference type="AlphaFoldDB" id="A0A1H6FLB6"/>
<evidence type="ECO:0000256" key="3">
    <source>
        <dbReference type="ARBA" id="ARBA00022692"/>
    </source>
</evidence>
<name>A0A1H6FLB6_THEAL</name>
<keyword evidence="5 7" id="KW-1133">Transmembrane helix</keyword>
<organism evidence="9 10">
    <name type="scientific">Thermoleophilum album</name>
    <dbReference type="NCBI Taxonomy" id="29539"/>
    <lineage>
        <taxon>Bacteria</taxon>
        <taxon>Bacillati</taxon>
        <taxon>Actinomycetota</taxon>
        <taxon>Thermoleophilia</taxon>
        <taxon>Thermoleophilales</taxon>
        <taxon>Thermoleophilaceae</taxon>
        <taxon>Thermoleophilum</taxon>
    </lineage>
</organism>
<gene>
    <name evidence="9" type="ORF">SAMN02745716_0601</name>
</gene>
<dbReference type="PROSITE" id="PS51257">
    <property type="entry name" value="PROKAR_LIPOPROTEIN"/>
    <property type="match status" value="1"/>
</dbReference>
<feature type="transmembrane region" description="Helical" evidence="7">
    <location>
        <begin position="127"/>
        <end position="147"/>
    </location>
</feature>
<dbReference type="Gene3D" id="1.20.1540.10">
    <property type="entry name" value="Rhomboid-like"/>
    <property type="match status" value="1"/>
</dbReference>
<comment type="similarity">
    <text evidence="2">Belongs to the peptidase S54 family.</text>
</comment>
<dbReference type="Pfam" id="PF01694">
    <property type="entry name" value="Rhomboid"/>
    <property type="match status" value="1"/>
</dbReference>
<dbReference type="FunFam" id="1.20.1540.10:FF:000027">
    <property type="entry name" value="Rhomboid family intramembrane serine protease"/>
    <property type="match status" value="1"/>
</dbReference>
<keyword evidence="4" id="KW-0378">Hydrolase</keyword>
<sequence>MFPIKDNLPTRRFPVLTVLLIVACTIIYFAFEQGGIGLGPVGNERVIEWGAIPYEITHPGKECVEPPPGTRIAALAERAGTPLVCEGQELRLTTAFGGEAVVKLPDRFPAELTRGDPPTWLTLFSSMFLHGGLLHLAGNMLFLWIFGNNVEDSMGRLRFIAFYLLGGLAALVAQVAFDPSAAVPTVGASGAIAAVLGGYALLYPRARVITVVFVLFFFTIVELPALLVLGMWFLVQLFYGAAELGQPLGGSGGVAYFAHIGGFLFGLLAIKAFANRPNREYDASYAYW</sequence>
<evidence type="ECO:0000256" key="7">
    <source>
        <dbReference type="SAM" id="Phobius"/>
    </source>
</evidence>
<feature type="transmembrane region" description="Helical" evidence="7">
    <location>
        <begin position="209"/>
        <end position="234"/>
    </location>
</feature>
<feature type="transmembrane region" description="Helical" evidence="7">
    <location>
        <begin position="12"/>
        <end position="31"/>
    </location>
</feature>
<dbReference type="SUPFAM" id="SSF144091">
    <property type="entry name" value="Rhomboid-like"/>
    <property type="match status" value="1"/>
</dbReference>
<dbReference type="PANTHER" id="PTHR43731">
    <property type="entry name" value="RHOMBOID PROTEASE"/>
    <property type="match status" value="1"/>
</dbReference>
<dbReference type="Proteomes" id="UP000222056">
    <property type="component" value="Unassembled WGS sequence"/>
</dbReference>
<accession>A0A1H6FLB6</accession>
<dbReference type="RefSeq" id="WP_218138216.1">
    <property type="nucleotide sequence ID" value="NZ_FNWJ01000001.1"/>
</dbReference>
<dbReference type="GO" id="GO:0016020">
    <property type="term" value="C:membrane"/>
    <property type="evidence" value="ECO:0007669"/>
    <property type="project" value="UniProtKB-SubCell"/>
</dbReference>
<evidence type="ECO:0000259" key="8">
    <source>
        <dbReference type="Pfam" id="PF01694"/>
    </source>
</evidence>
<protein>
    <submittedName>
        <fullName evidence="9">Rhomboid family protein</fullName>
    </submittedName>
</protein>
<proteinExistence type="inferred from homology"/>
<dbReference type="InterPro" id="IPR022764">
    <property type="entry name" value="Peptidase_S54_rhomboid_dom"/>
</dbReference>
<evidence type="ECO:0000256" key="1">
    <source>
        <dbReference type="ARBA" id="ARBA00004141"/>
    </source>
</evidence>
<reference evidence="10" key="1">
    <citation type="submission" date="2016-10" db="EMBL/GenBank/DDBJ databases">
        <authorList>
            <person name="Varghese N."/>
            <person name="Submissions S."/>
        </authorList>
    </citation>
    <scope>NUCLEOTIDE SEQUENCE [LARGE SCALE GENOMIC DNA]</scope>
    <source>
        <strain evidence="10">ATCC 35263</strain>
    </source>
</reference>
<keyword evidence="3 7" id="KW-0812">Transmembrane</keyword>
<evidence type="ECO:0000256" key="4">
    <source>
        <dbReference type="ARBA" id="ARBA00022801"/>
    </source>
</evidence>
<evidence type="ECO:0000313" key="10">
    <source>
        <dbReference type="Proteomes" id="UP000222056"/>
    </source>
</evidence>
<feature type="domain" description="Peptidase S54 rhomboid" evidence="8">
    <location>
        <begin position="119"/>
        <end position="271"/>
    </location>
</feature>
<feature type="transmembrane region" description="Helical" evidence="7">
    <location>
        <begin position="254"/>
        <end position="274"/>
    </location>
</feature>
<keyword evidence="6 7" id="KW-0472">Membrane</keyword>
<evidence type="ECO:0000313" key="9">
    <source>
        <dbReference type="EMBL" id="SEH10928.1"/>
    </source>
</evidence>
<evidence type="ECO:0000256" key="2">
    <source>
        <dbReference type="ARBA" id="ARBA00009045"/>
    </source>
</evidence>
<dbReference type="EMBL" id="FNWJ01000001">
    <property type="protein sequence ID" value="SEH10928.1"/>
    <property type="molecule type" value="Genomic_DNA"/>
</dbReference>
<dbReference type="STRING" id="29539.SAMN02745716_0601"/>